<reference evidence="2" key="2">
    <citation type="submission" date="2022-08" db="UniProtKB">
        <authorList>
            <consortium name="EnsemblMetazoa"/>
        </authorList>
    </citation>
    <scope>IDENTIFICATION</scope>
    <source>
        <strain evidence="2">EBRO</strain>
    </source>
</reference>
<proteinExistence type="predicted"/>
<evidence type="ECO:0008006" key="4">
    <source>
        <dbReference type="Google" id="ProtNLM"/>
    </source>
</evidence>
<dbReference type="VEuPathDB" id="VectorBase:AATE007744"/>
<feature type="chain" id="PRO_5044551017" description="Secreted protein" evidence="1">
    <location>
        <begin position="21"/>
        <end position="504"/>
    </location>
</feature>
<protein>
    <recommendedName>
        <fullName evidence="4">Secreted protein</fullName>
    </recommendedName>
</protein>
<reference evidence="3" key="1">
    <citation type="submission" date="2021-09" db="EMBL/GenBank/DDBJ databases">
        <authorList>
            <consortium name="Infravec"/>
            <person name="Campbell I L."/>
            <person name="Maslen G."/>
            <person name="Yates A."/>
        </authorList>
    </citation>
    <scope>NUCLEOTIDE SEQUENCE [LARGE SCALE GENOMIC DNA]</scope>
    <source>
        <strain evidence="3">Infravec2 EBRE</strain>
    </source>
</reference>
<dbReference type="AlphaFoldDB" id="A0A182IY52"/>
<keyword evidence="3" id="KW-1185">Reference proteome</keyword>
<accession>A0A182IY52</accession>
<evidence type="ECO:0000256" key="1">
    <source>
        <dbReference type="SAM" id="SignalP"/>
    </source>
</evidence>
<sequence length="504" mass="55543">MMKLVYGWLVLGLLYRSALGVPRPDFGIDGDIAGSAKVQTVAGDAGANFDQIDLKTISLETHYTRLFNLETDLTTIGGQIATTGKDLTDRLEALAISNGPMPNDFTAASGALDSLRTLLQSGLATQTDSIETMVGTYITDMLTDATEDLLGTLNRLETELGRLQTGIVNAIAAYDSPTVPAVFIRRYVSPKVIYELLRALHDLQSQLPLVTYIIELTLGHLESADIYLASVMERATATVYEVLRHYGAFKTEIINAAFIVSDSIATPIRLTYSAQINDLAFAMPDLEELDAYDTVLEPVLTAYEEALGITNRDIIALSAETTFTTYLQGVVSLDDYLDRFYDEKLCTPMQSVMQVLIASGPWADYCFSKYSPRLTELLAVNSNRFLMCYEIEADRLQRLYELVERLVKQLLFDVENLAEDVLSCHYRQERGSDCIALIGPYYLELGQLLVDKQTDLTNIIDYETKASFNRMAACVNGGKCGFIASAEDVVAEIQACELAGPLAV</sequence>
<dbReference type="EnsemblMetazoa" id="AATE007744-RA">
    <property type="protein sequence ID" value="AATE007744-PA.1"/>
    <property type="gene ID" value="AATE007744"/>
</dbReference>
<evidence type="ECO:0000313" key="3">
    <source>
        <dbReference type="Proteomes" id="UP000075880"/>
    </source>
</evidence>
<name>A0A182IY52_ANOAO</name>
<dbReference type="Proteomes" id="UP000075880">
    <property type="component" value="Unassembled WGS sequence"/>
</dbReference>
<dbReference type="OrthoDB" id="7734851at2759"/>
<feature type="signal peptide" evidence="1">
    <location>
        <begin position="1"/>
        <end position="20"/>
    </location>
</feature>
<keyword evidence="1" id="KW-0732">Signal</keyword>
<organism evidence="2">
    <name type="scientific">Anopheles atroparvus</name>
    <name type="common">European mosquito</name>
    <dbReference type="NCBI Taxonomy" id="41427"/>
    <lineage>
        <taxon>Eukaryota</taxon>
        <taxon>Metazoa</taxon>
        <taxon>Ecdysozoa</taxon>
        <taxon>Arthropoda</taxon>
        <taxon>Hexapoda</taxon>
        <taxon>Insecta</taxon>
        <taxon>Pterygota</taxon>
        <taxon>Neoptera</taxon>
        <taxon>Endopterygota</taxon>
        <taxon>Diptera</taxon>
        <taxon>Nematocera</taxon>
        <taxon>Culicoidea</taxon>
        <taxon>Culicidae</taxon>
        <taxon>Anophelinae</taxon>
        <taxon>Anopheles</taxon>
    </lineage>
</organism>
<dbReference type="EnsemblMetazoa" id="ENSAATROPT009240">
    <property type="protein sequence ID" value="ENSAATROPP008358"/>
    <property type="gene ID" value="ENSAATROPG007530"/>
</dbReference>
<evidence type="ECO:0000313" key="2">
    <source>
        <dbReference type="EnsemblMetazoa" id="AATE007744-PA.1"/>
    </source>
</evidence>